<evidence type="ECO:0000313" key="6">
    <source>
        <dbReference type="EMBL" id="KRS12417.1"/>
    </source>
</evidence>
<dbReference type="STRING" id="1641875.XM53_11350"/>
<comment type="similarity">
    <text evidence="2">Belongs to the rickettsiale 17 kDa surface antigen family.</text>
</comment>
<evidence type="ECO:0000259" key="5">
    <source>
        <dbReference type="Pfam" id="PF05433"/>
    </source>
</evidence>
<evidence type="ECO:0000256" key="1">
    <source>
        <dbReference type="ARBA" id="ARBA00004459"/>
    </source>
</evidence>
<comment type="caution">
    <text evidence="6">The sequence shown here is derived from an EMBL/GenBank/DDBJ whole genome shotgun (WGS) entry which is preliminary data.</text>
</comment>
<dbReference type="AlphaFoldDB" id="A0A0T5NU78"/>
<protein>
    <recommendedName>
        <fullName evidence="3">17 kDa surface antigen</fullName>
    </recommendedName>
</protein>
<evidence type="ECO:0000256" key="2">
    <source>
        <dbReference type="ARBA" id="ARBA00008681"/>
    </source>
</evidence>
<dbReference type="EMBL" id="LAXJ01000010">
    <property type="protein sequence ID" value="KRS12417.1"/>
    <property type="molecule type" value="Genomic_DNA"/>
</dbReference>
<dbReference type="Proteomes" id="UP000051295">
    <property type="component" value="Unassembled WGS sequence"/>
</dbReference>
<organism evidence="6 7">
    <name type="scientific">Roseovarius atlanticus</name>
    <dbReference type="NCBI Taxonomy" id="1641875"/>
    <lineage>
        <taxon>Bacteria</taxon>
        <taxon>Pseudomonadati</taxon>
        <taxon>Pseudomonadota</taxon>
        <taxon>Alphaproteobacteria</taxon>
        <taxon>Rhodobacterales</taxon>
        <taxon>Roseobacteraceae</taxon>
        <taxon>Roseovarius</taxon>
    </lineage>
</organism>
<sequence length="74" mass="7317">MTVTACDTLTNEEQGALIGAGAGAVAAQAFDANLGWTVVTAAAGAAAGALIARNQRTNQCAYADGRGGYVTRPC</sequence>
<dbReference type="GO" id="GO:0009279">
    <property type="term" value="C:cell outer membrane"/>
    <property type="evidence" value="ECO:0007669"/>
    <property type="project" value="UniProtKB-SubCell"/>
</dbReference>
<reference evidence="6 7" key="1">
    <citation type="submission" date="2015-04" db="EMBL/GenBank/DDBJ databases">
        <title>The draft genome sequence of Roseovarius sp.R12b.</title>
        <authorList>
            <person name="Li G."/>
            <person name="Lai Q."/>
            <person name="Shao Z."/>
            <person name="Yan P."/>
        </authorList>
    </citation>
    <scope>NUCLEOTIDE SEQUENCE [LARGE SCALE GENOMIC DNA]</scope>
    <source>
        <strain evidence="6 7">R12B</strain>
    </source>
</reference>
<name>A0A0T5NU78_9RHOB</name>
<comment type="subcellular location">
    <subcellularLocation>
        <location evidence="1">Cell outer membrane</location>
        <topology evidence="1">Lipid-anchor</topology>
    </subcellularLocation>
</comment>
<dbReference type="InterPro" id="IPR008816">
    <property type="entry name" value="Gly_zipper_2TM_dom"/>
</dbReference>
<evidence type="ECO:0000313" key="7">
    <source>
        <dbReference type="Proteomes" id="UP000051295"/>
    </source>
</evidence>
<dbReference type="Pfam" id="PF05433">
    <property type="entry name" value="Rick_17kDa_Anti"/>
    <property type="match status" value="1"/>
</dbReference>
<keyword evidence="4" id="KW-0449">Lipoprotein</keyword>
<evidence type="ECO:0000256" key="4">
    <source>
        <dbReference type="ARBA" id="ARBA00023288"/>
    </source>
</evidence>
<gene>
    <name evidence="6" type="ORF">XM53_11350</name>
</gene>
<dbReference type="PATRIC" id="fig|1641875.4.peg.53"/>
<keyword evidence="7" id="KW-1185">Reference proteome</keyword>
<accession>A0A0T5NU78</accession>
<feature type="domain" description="Glycine zipper 2TM" evidence="5">
    <location>
        <begin position="15"/>
        <end position="54"/>
    </location>
</feature>
<proteinExistence type="inferred from homology"/>
<evidence type="ECO:0000256" key="3">
    <source>
        <dbReference type="ARBA" id="ARBA00015281"/>
    </source>
</evidence>